<reference evidence="1 2" key="1">
    <citation type="submission" date="2022-11" db="EMBL/GenBank/DDBJ databases">
        <title>Host association and intracellularity evolved multiple times independently in the Rickettsiales.</title>
        <authorList>
            <person name="Castelli M."/>
            <person name="Nardi T."/>
            <person name="Gammuto L."/>
            <person name="Bellinzona G."/>
            <person name="Sabaneyeva E."/>
            <person name="Potekhin A."/>
            <person name="Serra V."/>
            <person name="Petroni G."/>
            <person name="Sassera D."/>
        </authorList>
    </citation>
    <scope>NUCLEOTIDE SEQUENCE [LARGE SCALE GENOMIC DNA]</scope>
    <source>
        <strain evidence="1 2">NDG2</strain>
    </source>
</reference>
<sequence length="108" mass="12619">MFKVDPKLMKYFKNHEYGAEIIMVSLYMKGRYSLSYREIEEIGGLRGLNIDHATLQRWVVKFMPILEGRFRKRKKSQSTAAGEWTRHISRLKVNGSICIEQLINTGIP</sequence>
<keyword evidence="2" id="KW-1185">Reference proteome</keyword>
<evidence type="ECO:0000313" key="2">
    <source>
        <dbReference type="Proteomes" id="UP001327219"/>
    </source>
</evidence>
<organism evidence="1 2">
    <name type="scientific">Candidatus Bandiella euplotis</name>
    <dbReference type="NCBI Taxonomy" id="1664265"/>
    <lineage>
        <taxon>Bacteria</taxon>
        <taxon>Pseudomonadati</taxon>
        <taxon>Pseudomonadota</taxon>
        <taxon>Alphaproteobacteria</taxon>
        <taxon>Rickettsiales</taxon>
        <taxon>Candidatus Midichloriaceae</taxon>
        <taxon>Candidatus Bandiella</taxon>
    </lineage>
</organism>
<evidence type="ECO:0000313" key="1">
    <source>
        <dbReference type="EMBL" id="WPX96929.1"/>
    </source>
</evidence>
<dbReference type="PANTHER" id="PTHR35528:SF3">
    <property type="entry name" value="BLL1675 PROTEIN"/>
    <property type="match status" value="1"/>
</dbReference>
<accession>A0ABZ0UPK6</accession>
<protein>
    <submittedName>
        <fullName evidence="1">IS6 family transposase</fullName>
    </submittedName>
</protein>
<gene>
    <name evidence="1" type="ORF">Bandiella_01065</name>
</gene>
<name>A0ABZ0UPK6_9RICK</name>
<dbReference type="EMBL" id="CP110820">
    <property type="protein sequence ID" value="WPX96929.1"/>
    <property type="molecule type" value="Genomic_DNA"/>
</dbReference>
<proteinExistence type="predicted"/>
<dbReference type="Proteomes" id="UP001327219">
    <property type="component" value="Chromosome"/>
</dbReference>
<dbReference type="InterPro" id="IPR052183">
    <property type="entry name" value="IS_Transposase"/>
</dbReference>
<dbReference type="PANTHER" id="PTHR35528">
    <property type="entry name" value="BLL1675 PROTEIN"/>
    <property type="match status" value="1"/>
</dbReference>